<evidence type="ECO:0000313" key="1">
    <source>
        <dbReference type="EMBL" id="MDY0748423.1"/>
    </source>
</evidence>
<organism evidence="1 2">
    <name type="scientific">Roseateles agri</name>
    <dbReference type="NCBI Taxonomy" id="3098619"/>
    <lineage>
        <taxon>Bacteria</taxon>
        <taxon>Pseudomonadati</taxon>
        <taxon>Pseudomonadota</taxon>
        <taxon>Betaproteobacteria</taxon>
        <taxon>Burkholderiales</taxon>
        <taxon>Sphaerotilaceae</taxon>
        <taxon>Roseateles</taxon>
    </lineage>
</organism>
<dbReference type="PROSITE" id="PS51257">
    <property type="entry name" value="PROKAR_LIPOPROTEIN"/>
    <property type="match status" value="1"/>
</dbReference>
<reference evidence="1 2" key="1">
    <citation type="submission" date="2023-11" db="EMBL/GenBank/DDBJ databases">
        <title>Paucibacter sp. nov., isolated from fresh soil in Korea.</title>
        <authorList>
            <person name="Le N.T.T."/>
        </authorList>
    </citation>
    <scope>NUCLEOTIDE SEQUENCE [LARGE SCALE GENOMIC DNA]</scope>
    <source>
        <strain evidence="1 2">R3-3</strain>
    </source>
</reference>
<dbReference type="RefSeq" id="WP_320426391.1">
    <property type="nucleotide sequence ID" value="NZ_JAXCLA010000010.1"/>
</dbReference>
<evidence type="ECO:0000313" key="2">
    <source>
        <dbReference type="Proteomes" id="UP001285263"/>
    </source>
</evidence>
<dbReference type="PANTHER" id="PTHR45588:SF1">
    <property type="entry name" value="WW DOMAIN-CONTAINING PROTEIN"/>
    <property type="match status" value="1"/>
</dbReference>
<gene>
    <name evidence="1" type="ORF">SNE35_28245</name>
</gene>
<keyword evidence="2" id="KW-1185">Reference proteome</keyword>
<dbReference type="Proteomes" id="UP001285263">
    <property type="component" value="Unassembled WGS sequence"/>
</dbReference>
<dbReference type="SMART" id="SM00028">
    <property type="entry name" value="TPR"/>
    <property type="match status" value="2"/>
</dbReference>
<dbReference type="Gene3D" id="1.25.40.10">
    <property type="entry name" value="Tetratricopeptide repeat domain"/>
    <property type="match status" value="1"/>
</dbReference>
<comment type="caution">
    <text evidence="1">The sequence shown here is derived from an EMBL/GenBank/DDBJ whole genome shotgun (WGS) entry which is preliminary data.</text>
</comment>
<name>A0ABU5DQ47_9BURK</name>
<dbReference type="InterPro" id="IPR019734">
    <property type="entry name" value="TPR_rpt"/>
</dbReference>
<sequence>MNRAAIRQGTQATLIAALLVACGVAPMEPDRSARAPRLDGFGTATLTIASPSAPARAWFAQGMEQAYAFNEVEAVRSFKAALAQDPDCAMCAWGVAWQLGPNINASERGDLAEARRYADYAQAHGQALPARERELIEAMRLRYATGSAARDIAVKQAPRCGTPGSGKPADPLDMAYAERLRGLLDHHPDDPDLLSFYAEAELIAMTEDEWWDAAPGKSTARVADLAARLEAGLARHPDHVGLNHYMIHAVDNVQVAARAEAAADRLGALAPKSPHLLHMPSHTYAQIGRYADATQVNQAAIAADEVMFAELKQQGFDISKDWRSHDGAFQWYAALMEGRGDLSLQTAREAARQAGYDNEYGEYVRSRPILTLMRLERWDAVLDEPMPTGKRGVATVLGEMARGTALARKGQAAAAAEALARLEPASAALLKAHAGKESMDKIARSIAQGSALRLRAELALAAGRFDEALSLQAEAATAIADADDKMEPPMLAAGARVALGDMQLRAKAYAAAEQSYRADLARHPNSGWALQGLVKALQAQGHDATAERAALQRAWPVADGALLASR</sequence>
<dbReference type="EMBL" id="JAXCLA010000010">
    <property type="protein sequence ID" value="MDY0748423.1"/>
    <property type="molecule type" value="Genomic_DNA"/>
</dbReference>
<accession>A0ABU5DQ47</accession>
<dbReference type="PANTHER" id="PTHR45588">
    <property type="entry name" value="TPR DOMAIN-CONTAINING PROTEIN"/>
    <property type="match status" value="1"/>
</dbReference>
<dbReference type="InterPro" id="IPR011990">
    <property type="entry name" value="TPR-like_helical_dom_sf"/>
</dbReference>
<proteinExistence type="predicted"/>
<protein>
    <recommendedName>
        <fullName evidence="3">Tetratricopeptide repeat protein</fullName>
    </recommendedName>
</protein>
<evidence type="ECO:0008006" key="3">
    <source>
        <dbReference type="Google" id="ProtNLM"/>
    </source>
</evidence>